<feature type="domain" description="RNB" evidence="3">
    <location>
        <begin position="393"/>
        <end position="748"/>
    </location>
</feature>
<dbReference type="PROSITE" id="PS01175">
    <property type="entry name" value="RIBONUCLEASE_II"/>
    <property type="match status" value="1"/>
</dbReference>
<dbReference type="Gene3D" id="2.40.50.690">
    <property type="match status" value="1"/>
</dbReference>
<proteinExistence type="inferred from homology"/>
<dbReference type="SUPFAM" id="SSF50249">
    <property type="entry name" value="Nucleic acid-binding proteins"/>
    <property type="match status" value="2"/>
</dbReference>
<evidence type="ECO:0000256" key="2">
    <source>
        <dbReference type="SAM" id="MobiDB-lite"/>
    </source>
</evidence>
<dbReference type="Proteomes" id="UP001258017">
    <property type="component" value="Unassembled WGS sequence"/>
</dbReference>
<dbReference type="InterPro" id="IPR001900">
    <property type="entry name" value="RNase_II/R"/>
</dbReference>
<comment type="caution">
    <text evidence="4">The sequence shown here is derived from an EMBL/GenBank/DDBJ whole genome shotgun (WGS) entry which is preliminary data.</text>
</comment>
<name>A0AAD9RI55_9HYME</name>
<dbReference type="SMART" id="SM00955">
    <property type="entry name" value="RNB"/>
    <property type="match status" value="1"/>
</dbReference>
<dbReference type="Gene3D" id="2.40.50.700">
    <property type="match status" value="1"/>
</dbReference>
<feature type="region of interest" description="Disordered" evidence="2">
    <location>
        <begin position="37"/>
        <end position="56"/>
    </location>
</feature>
<dbReference type="GO" id="GO:0000932">
    <property type="term" value="C:P-body"/>
    <property type="evidence" value="ECO:0007669"/>
    <property type="project" value="TreeGrafter"/>
</dbReference>
<dbReference type="GO" id="GO:0010587">
    <property type="term" value="P:miRNA catabolic process"/>
    <property type="evidence" value="ECO:0007669"/>
    <property type="project" value="TreeGrafter"/>
</dbReference>
<evidence type="ECO:0000313" key="5">
    <source>
        <dbReference type="Proteomes" id="UP001258017"/>
    </source>
</evidence>
<dbReference type="Pfam" id="PF00773">
    <property type="entry name" value="RNB"/>
    <property type="match status" value="1"/>
</dbReference>
<accession>A0AAD9RI55</accession>
<dbReference type="InterPro" id="IPR050180">
    <property type="entry name" value="RNR_Ribonuclease"/>
</dbReference>
<protein>
    <recommendedName>
        <fullName evidence="3">RNB domain-containing protein</fullName>
    </recommendedName>
</protein>
<gene>
    <name evidence="4" type="ORF">KPH14_011045</name>
</gene>
<evidence type="ECO:0000313" key="4">
    <source>
        <dbReference type="EMBL" id="KAK2579698.1"/>
    </source>
</evidence>
<feature type="compositionally biased region" description="Polar residues" evidence="2">
    <location>
        <begin position="37"/>
        <end position="50"/>
    </location>
</feature>
<reference evidence="4" key="2">
    <citation type="journal article" date="2023" name="Commun. Biol.">
        <title>Intrasexual cuticular hydrocarbon dimorphism in a wasp sheds light on hydrocarbon biosynthesis genes in Hymenoptera.</title>
        <authorList>
            <person name="Moris V.C."/>
            <person name="Podsiadlowski L."/>
            <person name="Martin S."/>
            <person name="Oeyen J.P."/>
            <person name="Donath A."/>
            <person name="Petersen M."/>
            <person name="Wilbrandt J."/>
            <person name="Misof B."/>
            <person name="Liedtke D."/>
            <person name="Thamm M."/>
            <person name="Scheiner R."/>
            <person name="Schmitt T."/>
            <person name="Niehuis O."/>
        </authorList>
    </citation>
    <scope>NUCLEOTIDE SEQUENCE</scope>
    <source>
        <strain evidence="4">GBR_01_08_01A</strain>
    </source>
</reference>
<dbReference type="Pfam" id="PF17849">
    <property type="entry name" value="OB_Dis3"/>
    <property type="match status" value="1"/>
</dbReference>
<evidence type="ECO:0000256" key="1">
    <source>
        <dbReference type="RuleBase" id="RU003901"/>
    </source>
</evidence>
<keyword evidence="5" id="KW-1185">Reference proteome</keyword>
<dbReference type="Pfam" id="PF17877">
    <property type="entry name" value="Dis3l2_C_term"/>
    <property type="match status" value="1"/>
</dbReference>
<dbReference type="PANTHER" id="PTHR23355">
    <property type="entry name" value="RIBONUCLEASE"/>
    <property type="match status" value="1"/>
</dbReference>
<dbReference type="InterPro" id="IPR041505">
    <property type="entry name" value="Dis3_CSD2"/>
</dbReference>
<dbReference type="GO" id="GO:0003723">
    <property type="term" value="F:RNA binding"/>
    <property type="evidence" value="ECO:0007669"/>
    <property type="project" value="InterPro"/>
</dbReference>
<dbReference type="PANTHER" id="PTHR23355:SF9">
    <property type="entry name" value="DIS3-LIKE EXONUCLEASE 2"/>
    <property type="match status" value="1"/>
</dbReference>
<dbReference type="Gene3D" id="2.40.50.140">
    <property type="entry name" value="Nucleic acid-binding proteins"/>
    <property type="match status" value="1"/>
</dbReference>
<organism evidence="4 5">
    <name type="scientific">Odynerus spinipes</name>
    <dbReference type="NCBI Taxonomy" id="1348599"/>
    <lineage>
        <taxon>Eukaryota</taxon>
        <taxon>Metazoa</taxon>
        <taxon>Ecdysozoa</taxon>
        <taxon>Arthropoda</taxon>
        <taxon>Hexapoda</taxon>
        <taxon>Insecta</taxon>
        <taxon>Pterygota</taxon>
        <taxon>Neoptera</taxon>
        <taxon>Endopterygota</taxon>
        <taxon>Hymenoptera</taxon>
        <taxon>Apocrita</taxon>
        <taxon>Aculeata</taxon>
        <taxon>Vespoidea</taxon>
        <taxon>Vespidae</taxon>
        <taxon>Eumeninae</taxon>
        <taxon>Odynerus</taxon>
    </lineage>
</organism>
<dbReference type="InterPro" id="IPR041093">
    <property type="entry name" value="Dis3l2-like_C"/>
</dbReference>
<dbReference type="AlphaFoldDB" id="A0AAD9RI55"/>
<dbReference type="InterPro" id="IPR012340">
    <property type="entry name" value="NA-bd_OB-fold"/>
</dbReference>
<sequence>MSNNIPRITKLKKQRHRNRYRNKNINEEECLDIESTSAEPVKQTVKSQTTHTRRKSKTIKTVQENDLKKCIQTMIESCISPICDRTPDSTIKQDIKKTDTRSNFCSSFQKESAKPTKKAKAQLAKGNTDISNKKKINDIKQNRDKLTVEKANNSFASREQKCIKKSKKHEKNLKEEFPESIPLPEIQKILESQKSTNLKYVEGHLRINHKYFKHAYVGMSNKENDLLIIGLRDRNRAFDGDLVVASINEEEKWQKGSNGKKQKTGTIVCILEKIHPRKAVGCLKKVGTTVLLQPRDSRIPLITIYPESLPPMYRKTPSLFEGVLFLAKIKSWNKPWSALGKIEHMLGTLGDIEVELNAILLQNDINTEPFNDELLKELPPAENIFTSTDIKEREDWRHHCVFTIDPATAVDLDDAVSCTVMTNGNYEVAVHIADVTHYLKSYSPLDKEVAKRATTVYLANHVYPMLPDQLCKMCSLLPGQDKLTFSVIWEMTPEAEIIKHRFAKTIINSCCQMAYEQAQMIIEDSECFPNDTLEIKGNFKPSIIRKVVEDLFKLSEKMRLKRFADGALRIDQPKLHVVIDKESGLPLSYNISEQKDSNRLIEEFMLLANMTVATHLYKTVPQYALLRNHRIPSERVLTMTQNILQKFGIHLDIGSSGDLYASIRRYETYAELQSEEYMYLAKYRLMVINNLCSKAMARATYNCSANVETTEDLRHYALNVPFYTHFTSPIRRYPDIVVHRLLRYTLFTDVELPQSWNSELCSKIAKNCNSRKYCAKIAEEQSRELYFTYLIDINGPMTVVAIVCDVKEQSIEVILCDTGIKLKVYVSEIKDKTSIEFTNEYSVPTLTVTWKVSNVTQVITVFTIVHLRIEKHADLFRLNAVLLEPNQDHDC</sequence>
<dbReference type="InterPro" id="IPR022966">
    <property type="entry name" value="RNase_II/R_CS"/>
</dbReference>
<dbReference type="EMBL" id="JAIFRP010000080">
    <property type="protein sequence ID" value="KAK2579698.1"/>
    <property type="molecule type" value="Genomic_DNA"/>
</dbReference>
<dbReference type="GO" id="GO:0000175">
    <property type="term" value="F:3'-5'-RNA exonuclease activity"/>
    <property type="evidence" value="ECO:0007669"/>
    <property type="project" value="TreeGrafter"/>
</dbReference>
<evidence type="ECO:0000259" key="3">
    <source>
        <dbReference type="SMART" id="SM00955"/>
    </source>
</evidence>
<comment type="similarity">
    <text evidence="1">Belongs to the RNR ribonuclease family.</text>
</comment>
<reference evidence="4" key="1">
    <citation type="submission" date="2021-08" db="EMBL/GenBank/DDBJ databases">
        <authorList>
            <person name="Misof B."/>
            <person name="Oliver O."/>
            <person name="Podsiadlowski L."/>
            <person name="Donath A."/>
            <person name="Peters R."/>
            <person name="Mayer C."/>
            <person name="Rust J."/>
            <person name="Gunkel S."/>
            <person name="Lesny P."/>
            <person name="Martin S."/>
            <person name="Oeyen J.P."/>
            <person name="Petersen M."/>
            <person name="Panagiotis P."/>
            <person name="Wilbrandt J."/>
            <person name="Tanja T."/>
        </authorList>
    </citation>
    <scope>NUCLEOTIDE SEQUENCE</scope>
    <source>
        <strain evidence="4">GBR_01_08_01A</strain>
        <tissue evidence="4">Thorax + abdomen</tissue>
    </source>
</reference>
<dbReference type="GO" id="GO:0006402">
    <property type="term" value="P:mRNA catabolic process"/>
    <property type="evidence" value="ECO:0007669"/>
    <property type="project" value="TreeGrafter"/>
</dbReference>